<dbReference type="PANTHER" id="PTHR22777:SF27">
    <property type="entry name" value="MAGNESIUM AND COBALT EFFLUX PROTEIN CORC"/>
    <property type="match status" value="1"/>
</dbReference>
<evidence type="ECO:0000256" key="1">
    <source>
        <dbReference type="ARBA" id="ARBA00006337"/>
    </source>
</evidence>
<dbReference type="PANTHER" id="PTHR22777">
    <property type="entry name" value="HEMOLYSIN-RELATED"/>
    <property type="match status" value="1"/>
</dbReference>
<evidence type="ECO:0000256" key="3">
    <source>
        <dbReference type="ARBA" id="ARBA00022737"/>
    </source>
</evidence>
<dbReference type="RefSeq" id="WP_126600058.1">
    <property type="nucleotide sequence ID" value="NZ_LR134510.1"/>
</dbReference>
<dbReference type="NCBIfam" id="NF011675">
    <property type="entry name" value="PRK15094.1"/>
    <property type="match status" value="1"/>
</dbReference>
<evidence type="ECO:0000256" key="6">
    <source>
        <dbReference type="ARBA" id="ARBA00023285"/>
    </source>
</evidence>
<reference evidence="11 12" key="1">
    <citation type="submission" date="2018-12" db="EMBL/GenBank/DDBJ databases">
        <authorList>
            <consortium name="Pathogen Informatics"/>
        </authorList>
    </citation>
    <scope>NUCLEOTIDE SEQUENCE [LARGE SCALE GENOMIC DNA]</scope>
    <source>
        <strain evidence="11 12">NCTC12871</strain>
    </source>
</reference>
<dbReference type="Gene3D" id="3.10.580.10">
    <property type="entry name" value="CBS-domain"/>
    <property type="match status" value="1"/>
</dbReference>
<dbReference type="InterPro" id="IPR044751">
    <property type="entry name" value="Ion_transp-like_CBS"/>
</dbReference>
<dbReference type="OrthoDB" id="9797674at2"/>
<dbReference type="InterPro" id="IPR005170">
    <property type="entry name" value="Transptr-assoc_dom"/>
</dbReference>
<evidence type="ECO:0000313" key="11">
    <source>
        <dbReference type="EMBL" id="VEJ09818.1"/>
    </source>
</evidence>
<dbReference type="SMART" id="SM01091">
    <property type="entry name" value="CorC_HlyC"/>
    <property type="match status" value="1"/>
</dbReference>
<proteinExistence type="inferred from homology"/>
<dbReference type="Pfam" id="PF03471">
    <property type="entry name" value="CorC_HlyC"/>
    <property type="match status" value="1"/>
</dbReference>
<dbReference type="SMART" id="SM00116">
    <property type="entry name" value="CBS"/>
    <property type="match status" value="2"/>
</dbReference>
<gene>
    <name evidence="11" type="primary">corC_3</name>
    <name evidence="11" type="ORF">NCTC12871_01305</name>
</gene>
<dbReference type="GO" id="GO:0050660">
    <property type="term" value="F:flavin adenine dinucleotide binding"/>
    <property type="evidence" value="ECO:0007669"/>
    <property type="project" value="InterPro"/>
</dbReference>
<dbReference type="InterPro" id="IPR000644">
    <property type="entry name" value="CBS_dom"/>
</dbReference>
<dbReference type="GO" id="GO:0005886">
    <property type="term" value="C:plasma membrane"/>
    <property type="evidence" value="ECO:0007669"/>
    <property type="project" value="TreeGrafter"/>
</dbReference>
<evidence type="ECO:0000313" key="12">
    <source>
        <dbReference type="Proteomes" id="UP000279799"/>
    </source>
</evidence>
<dbReference type="EMBL" id="LR134510">
    <property type="protein sequence ID" value="VEJ09818.1"/>
    <property type="molecule type" value="Genomic_DNA"/>
</dbReference>
<evidence type="ECO:0000256" key="9">
    <source>
        <dbReference type="PROSITE-ProRule" id="PRU00703"/>
    </source>
</evidence>
<keyword evidence="5 9" id="KW-0129">CBS domain</keyword>
<dbReference type="SUPFAM" id="SSF56176">
    <property type="entry name" value="FAD-binding/transporter-associated domain-like"/>
    <property type="match status" value="1"/>
</dbReference>
<comment type="function">
    <text evidence="7">Plays a role in the transport of magnesium and cobalt ions.</text>
</comment>
<dbReference type="Gene3D" id="3.30.465.10">
    <property type="match status" value="1"/>
</dbReference>
<dbReference type="InterPro" id="IPR046342">
    <property type="entry name" value="CBS_dom_sf"/>
</dbReference>
<dbReference type="InterPro" id="IPR016169">
    <property type="entry name" value="FAD-bd_PCMH_sub2"/>
</dbReference>
<keyword evidence="6" id="KW-0170">Cobalt</keyword>
<dbReference type="FunFam" id="3.10.580.10:FF:000002">
    <property type="entry name" value="Magnesium/cobalt efflux protein CorC"/>
    <property type="match status" value="1"/>
</dbReference>
<evidence type="ECO:0000256" key="4">
    <source>
        <dbReference type="ARBA" id="ARBA00022842"/>
    </source>
</evidence>
<dbReference type="InterPro" id="IPR036318">
    <property type="entry name" value="FAD-bd_PCMH-like_sf"/>
</dbReference>
<dbReference type="Proteomes" id="UP000279799">
    <property type="component" value="Chromosome"/>
</dbReference>
<keyword evidence="3" id="KW-0677">Repeat</keyword>
<dbReference type="KEGG" id="adp:NCTC12871_01305"/>
<feature type="domain" description="CBS" evidence="10">
    <location>
        <begin position="75"/>
        <end position="137"/>
    </location>
</feature>
<evidence type="ECO:0000259" key="10">
    <source>
        <dbReference type="PROSITE" id="PS51371"/>
    </source>
</evidence>
<organism evidence="11 12">
    <name type="scientific">Actinobacillus delphinicola</name>
    <dbReference type="NCBI Taxonomy" id="51161"/>
    <lineage>
        <taxon>Bacteria</taxon>
        <taxon>Pseudomonadati</taxon>
        <taxon>Pseudomonadota</taxon>
        <taxon>Gammaproteobacteria</taxon>
        <taxon>Pasteurellales</taxon>
        <taxon>Pasteurellaceae</taxon>
        <taxon>Actinobacillus</taxon>
    </lineage>
</organism>
<dbReference type="InterPro" id="IPR054115">
    <property type="entry name" value="CorC_N"/>
</dbReference>
<protein>
    <recommendedName>
        <fullName evidence="8">Magnesium and cobalt efflux protein CorC</fullName>
    </recommendedName>
</protein>
<accession>A0A448TV60</accession>
<dbReference type="SUPFAM" id="SSF54631">
    <property type="entry name" value="CBS-domain pair"/>
    <property type="match status" value="1"/>
</dbReference>
<evidence type="ECO:0000256" key="5">
    <source>
        <dbReference type="ARBA" id="ARBA00023122"/>
    </source>
</evidence>
<dbReference type="CDD" id="cd04590">
    <property type="entry name" value="CBS_pair_CorC_HlyC_assoc"/>
    <property type="match status" value="1"/>
</dbReference>
<dbReference type="PROSITE" id="PS51371">
    <property type="entry name" value="CBS"/>
    <property type="match status" value="2"/>
</dbReference>
<keyword evidence="4" id="KW-0460">Magnesium</keyword>
<sequence length="302" mass="34614">MQCSENSGEQPAENNRKSSFFQSFVHKFFPTELKNREELVEVIRDSEQNDLIDQGTREMIEGVMEIAHLRVRDIMIPRSQIVFIEITQDLDACLDTIIHSAHSRFPVITGERDHILGILHAKDLLTCLRKDAKPFDLLSMLRPAVVVPESKRVDRMLKDFRLERFHMAIVVDEFGAVSGLVTIEDILEQIVGDIEDEFDEDEGEDIRQLSRHVFSVKALTPIEDFNAHFQTHFDDEEVDTIGGLVMNAFGYLPDPGEEITLDGFKFKIIAADNRRLIQLRVTVPTKNIEKIEHATETEEPTE</sequence>
<dbReference type="Pfam" id="PF21917">
    <property type="entry name" value="NMB0537_N"/>
    <property type="match status" value="1"/>
</dbReference>
<evidence type="ECO:0000256" key="8">
    <source>
        <dbReference type="ARBA" id="ARBA00040729"/>
    </source>
</evidence>
<comment type="similarity">
    <text evidence="1">Belongs to the UPF0053 family.</text>
</comment>
<dbReference type="Pfam" id="PF00571">
    <property type="entry name" value="CBS"/>
    <property type="match status" value="2"/>
</dbReference>
<keyword evidence="12" id="KW-1185">Reference proteome</keyword>
<evidence type="ECO:0000256" key="7">
    <source>
        <dbReference type="ARBA" id="ARBA00037273"/>
    </source>
</evidence>
<feature type="domain" description="CBS" evidence="10">
    <location>
        <begin position="140"/>
        <end position="197"/>
    </location>
</feature>
<keyword evidence="2" id="KW-0813">Transport</keyword>
<evidence type="ECO:0000256" key="2">
    <source>
        <dbReference type="ARBA" id="ARBA00022448"/>
    </source>
</evidence>
<name>A0A448TV60_9PAST</name>
<dbReference type="AlphaFoldDB" id="A0A448TV60"/>